<sequence length="263" mass="29342">MEDSPFARSQGVVPPSRGPALHSEQRHHKRTQHKQEGKAKDQQSNAEKNIRINCCFSSCFLEQIRDPHVSHRPASSTLRSHTAASRPPSSRATTPWQNVRTHTRDTDCHSQLRLQCAVWAAHNSPHHARSSLAHANHRQRVAVRNKIYGVKAPCATHSRNFSAAHTTPTNKTAQQQEQLPGKQHSAEHQAGMPTYTCTPQSPCIVCVIQRRPQQSPKLSSCTTPPTSHRNKEPCAEHTHDSNKRDGVHPIPWNSPLLLPAPTD</sequence>
<proteinExistence type="predicted"/>
<feature type="compositionally biased region" description="Polar residues" evidence="1">
    <location>
        <begin position="73"/>
        <end position="100"/>
    </location>
</feature>
<protein>
    <submittedName>
        <fullName evidence="2">Uncharacterized protein</fullName>
    </submittedName>
</protein>
<feature type="region of interest" description="Disordered" evidence="1">
    <location>
        <begin position="70"/>
        <end position="101"/>
    </location>
</feature>
<organism evidence="2 3">
    <name type="scientific">Trypanosoma cruzi marinkellei</name>
    <dbReference type="NCBI Taxonomy" id="85056"/>
    <lineage>
        <taxon>Eukaryota</taxon>
        <taxon>Discoba</taxon>
        <taxon>Euglenozoa</taxon>
        <taxon>Kinetoplastea</taxon>
        <taxon>Metakinetoplastina</taxon>
        <taxon>Trypanosomatida</taxon>
        <taxon>Trypanosomatidae</taxon>
        <taxon>Trypanosoma</taxon>
        <taxon>Schizotrypanum</taxon>
    </lineage>
</organism>
<feature type="region of interest" description="Disordered" evidence="1">
    <location>
        <begin position="215"/>
        <end position="263"/>
    </location>
</feature>
<feature type="region of interest" description="Disordered" evidence="1">
    <location>
        <begin position="1"/>
        <end position="46"/>
    </location>
</feature>
<feature type="compositionally biased region" description="Polar residues" evidence="1">
    <location>
        <begin position="159"/>
        <end position="178"/>
    </location>
</feature>
<dbReference type="EMBL" id="AHKC01012635">
    <property type="protein sequence ID" value="EKF29808.1"/>
    <property type="molecule type" value="Genomic_DNA"/>
</dbReference>
<reference evidence="2 3" key="1">
    <citation type="journal article" date="2012" name="BMC Genomics">
        <title>Comparative genomic analysis of human infective Trypanosoma cruzi lineages with the bat-restricted subspecies T. cruzi marinkellei.</title>
        <authorList>
            <person name="Franzen O."/>
            <person name="Talavera-Lopez C."/>
            <person name="Ochaya S."/>
            <person name="Butler C.E."/>
            <person name="Messenger L.A."/>
            <person name="Lewis M.D."/>
            <person name="Llewellyn M.S."/>
            <person name="Marinkelle C.J."/>
            <person name="Tyler K.M."/>
            <person name="Miles M.A."/>
            <person name="Andersson B."/>
        </authorList>
    </citation>
    <scope>NUCLEOTIDE SEQUENCE [LARGE SCALE GENOMIC DNA]</scope>
    <source>
        <strain evidence="2 3">B7</strain>
    </source>
</reference>
<gene>
    <name evidence="2" type="ORF">MOQ_006391</name>
</gene>
<comment type="caution">
    <text evidence="2">The sequence shown here is derived from an EMBL/GenBank/DDBJ whole genome shotgun (WGS) entry which is preliminary data.</text>
</comment>
<keyword evidence="3" id="KW-1185">Reference proteome</keyword>
<feature type="region of interest" description="Disordered" evidence="1">
    <location>
        <begin position="159"/>
        <end position="191"/>
    </location>
</feature>
<dbReference type="OrthoDB" id="10640048at2759"/>
<evidence type="ECO:0000313" key="3">
    <source>
        <dbReference type="Proteomes" id="UP000007350"/>
    </source>
</evidence>
<accession>K2M4B3</accession>
<evidence type="ECO:0000256" key="1">
    <source>
        <dbReference type="SAM" id="MobiDB-lite"/>
    </source>
</evidence>
<feature type="compositionally biased region" description="Basic and acidic residues" evidence="1">
    <location>
        <begin position="229"/>
        <end position="247"/>
    </location>
</feature>
<evidence type="ECO:0000313" key="2">
    <source>
        <dbReference type="EMBL" id="EKF29808.1"/>
    </source>
</evidence>
<feature type="compositionally biased region" description="Polar residues" evidence="1">
    <location>
        <begin position="215"/>
        <end position="227"/>
    </location>
</feature>
<dbReference type="AlphaFoldDB" id="K2M4B3"/>
<dbReference type="Proteomes" id="UP000007350">
    <property type="component" value="Unassembled WGS sequence"/>
</dbReference>
<name>K2M4B3_TRYCR</name>